<reference evidence="2 3" key="1">
    <citation type="submission" date="2020-02" db="EMBL/GenBank/DDBJ databases">
        <title>Acidophilic actinobacteria isolated from forest soil.</title>
        <authorList>
            <person name="Golinska P."/>
        </authorList>
    </citation>
    <scope>NUCLEOTIDE SEQUENCE [LARGE SCALE GENOMIC DNA]</scope>
    <source>
        <strain evidence="2 3">NL8</strain>
    </source>
</reference>
<proteinExistence type="predicted"/>
<comment type="caution">
    <text evidence="2">The sequence shown here is derived from an EMBL/GenBank/DDBJ whole genome shotgun (WGS) entry which is preliminary data.</text>
</comment>
<dbReference type="InterPro" id="IPR009081">
    <property type="entry name" value="PP-bd_ACP"/>
</dbReference>
<accession>A0ABS5KR51</accession>
<evidence type="ECO:0000313" key="3">
    <source>
        <dbReference type="Proteomes" id="UP000730482"/>
    </source>
</evidence>
<feature type="domain" description="Carrier" evidence="1">
    <location>
        <begin position="3"/>
        <end position="77"/>
    </location>
</feature>
<gene>
    <name evidence="2" type="ORF">KGQ19_16770</name>
</gene>
<sequence length="83" mass="9207">MSDLTYETLVALLVEKFEVLPELIRPGVTFADLEVDSLFLVELLLVVEREVQAAIPDDAINAQDTLERAVDIVREHVATAGTR</sequence>
<dbReference type="Gene3D" id="1.10.1200.10">
    <property type="entry name" value="ACP-like"/>
    <property type="match status" value="1"/>
</dbReference>
<name>A0ABS5KR51_9ACTN</name>
<dbReference type="PROSITE" id="PS50075">
    <property type="entry name" value="CARRIER"/>
    <property type="match status" value="1"/>
</dbReference>
<dbReference type="InterPro" id="IPR036736">
    <property type="entry name" value="ACP-like_sf"/>
</dbReference>
<organism evidence="2 3">
    <name type="scientific">Catenulispora pinistramenti</name>
    <dbReference type="NCBI Taxonomy" id="2705254"/>
    <lineage>
        <taxon>Bacteria</taxon>
        <taxon>Bacillati</taxon>
        <taxon>Actinomycetota</taxon>
        <taxon>Actinomycetes</taxon>
        <taxon>Catenulisporales</taxon>
        <taxon>Catenulisporaceae</taxon>
        <taxon>Catenulispora</taxon>
    </lineage>
</organism>
<protein>
    <recommendedName>
        <fullName evidence="1">Carrier domain-containing protein</fullName>
    </recommendedName>
</protein>
<dbReference type="SUPFAM" id="SSF47336">
    <property type="entry name" value="ACP-like"/>
    <property type="match status" value="1"/>
</dbReference>
<dbReference type="Pfam" id="PF00550">
    <property type="entry name" value="PP-binding"/>
    <property type="match status" value="1"/>
</dbReference>
<evidence type="ECO:0000259" key="1">
    <source>
        <dbReference type="PROSITE" id="PS50075"/>
    </source>
</evidence>
<dbReference type="EMBL" id="JAAFYZ010000050">
    <property type="protein sequence ID" value="MBS2548522.1"/>
    <property type="molecule type" value="Genomic_DNA"/>
</dbReference>
<keyword evidence="3" id="KW-1185">Reference proteome</keyword>
<evidence type="ECO:0000313" key="2">
    <source>
        <dbReference type="EMBL" id="MBS2548522.1"/>
    </source>
</evidence>
<dbReference type="RefSeq" id="WP_212010100.1">
    <property type="nucleotide sequence ID" value="NZ_JAAFYZ010000050.1"/>
</dbReference>
<dbReference type="Proteomes" id="UP000730482">
    <property type="component" value="Unassembled WGS sequence"/>
</dbReference>